<proteinExistence type="predicted"/>
<keyword evidence="3" id="KW-1185">Reference proteome</keyword>
<accession>A0A379MTU3</accession>
<dbReference type="EMBL" id="UGVL01000001">
    <property type="protein sequence ID" value="SUE35134.1"/>
    <property type="molecule type" value="Genomic_DNA"/>
</dbReference>
<protein>
    <submittedName>
        <fullName evidence="2">Uncharacterized protein</fullName>
    </submittedName>
</protein>
<name>A0A379MTU3_9BACT</name>
<feature type="region of interest" description="Disordered" evidence="1">
    <location>
        <begin position="1"/>
        <end position="58"/>
    </location>
</feature>
<feature type="compositionally biased region" description="Basic and acidic residues" evidence="1">
    <location>
        <begin position="9"/>
        <end position="27"/>
    </location>
</feature>
<gene>
    <name evidence="2" type="ORF">NCTC11190_02380</name>
</gene>
<evidence type="ECO:0000313" key="3">
    <source>
        <dbReference type="Proteomes" id="UP000255233"/>
    </source>
</evidence>
<dbReference type="AlphaFoldDB" id="A0A379MTU3"/>
<evidence type="ECO:0000313" key="2">
    <source>
        <dbReference type="EMBL" id="SUE35134.1"/>
    </source>
</evidence>
<reference evidence="2 3" key="1">
    <citation type="submission" date="2018-06" db="EMBL/GenBank/DDBJ databases">
        <authorList>
            <consortium name="Pathogen Informatics"/>
            <person name="Doyle S."/>
        </authorList>
    </citation>
    <scope>NUCLEOTIDE SEQUENCE [LARGE SCALE GENOMIC DNA]</scope>
    <source>
        <strain evidence="2 3">NCTC11190</strain>
    </source>
</reference>
<sequence>MGDPAAAGYERKAGTSGEKAEDGDTAHRTGKAHTAAKNIPSDGQNRFDKTYTIPGYIH</sequence>
<evidence type="ECO:0000256" key="1">
    <source>
        <dbReference type="SAM" id="MobiDB-lite"/>
    </source>
</evidence>
<dbReference type="Proteomes" id="UP000255233">
    <property type="component" value="Unassembled WGS sequence"/>
</dbReference>
<organism evidence="2 3">
    <name type="scientific">Rikenella microfusus</name>
    <dbReference type="NCBI Taxonomy" id="28139"/>
    <lineage>
        <taxon>Bacteria</taxon>
        <taxon>Pseudomonadati</taxon>
        <taxon>Bacteroidota</taxon>
        <taxon>Bacteroidia</taxon>
        <taxon>Bacteroidales</taxon>
        <taxon>Rikenellaceae</taxon>
        <taxon>Rikenella</taxon>
    </lineage>
</organism>